<dbReference type="EMBL" id="SRLO01000055">
    <property type="protein sequence ID" value="TNN80317.1"/>
    <property type="molecule type" value="Genomic_DNA"/>
</dbReference>
<name>A0A4Z2IRD4_9TELE</name>
<evidence type="ECO:0000313" key="3">
    <source>
        <dbReference type="Proteomes" id="UP000314294"/>
    </source>
</evidence>
<gene>
    <name evidence="2" type="ORF">EYF80_009341</name>
</gene>
<evidence type="ECO:0000313" key="2">
    <source>
        <dbReference type="EMBL" id="TNN80317.1"/>
    </source>
</evidence>
<proteinExistence type="predicted"/>
<dbReference type="Proteomes" id="UP000314294">
    <property type="component" value="Unassembled WGS sequence"/>
</dbReference>
<keyword evidence="3" id="KW-1185">Reference proteome</keyword>
<evidence type="ECO:0000256" key="1">
    <source>
        <dbReference type="SAM" id="MobiDB-lite"/>
    </source>
</evidence>
<feature type="region of interest" description="Disordered" evidence="1">
    <location>
        <begin position="83"/>
        <end position="110"/>
    </location>
</feature>
<reference evidence="2 3" key="1">
    <citation type="submission" date="2019-03" db="EMBL/GenBank/DDBJ databases">
        <title>First draft genome of Liparis tanakae, snailfish: a comprehensive survey of snailfish specific genes.</title>
        <authorList>
            <person name="Kim W."/>
            <person name="Song I."/>
            <person name="Jeong J.-H."/>
            <person name="Kim D."/>
            <person name="Kim S."/>
            <person name="Ryu S."/>
            <person name="Song J.Y."/>
            <person name="Lee S.K."/>
        </authorList>
    </citation>
    <scope>NUCLEOTIDE SEQUENCE [LARGE SCALE GENOMIC DNA]</scope>
    <source>
        <tissue evidence="2">Muscle</tissue>
    </source>
</reference>
<comment type="caution">
    <text evidence="2">The sequence shown here is derived from an EMBL/GenBank/DDBJ whole genome shotgun (WGS) entry which is preliminary data.</text>
</comment>
<organism evidence="2 3">
    <name type="scientific">Liparis tanakae</name>
    <name type="common">Tanaka's snailfish</name>
    <dbReference type="NCBI Taxonomy" id="230148"/>
    <lineage>
        <taxon>Eukaryota</taxon>
        <taxon>Metazoa</taxon>
        <taxon>Chordata</taxon>
        <taxon>Craniata</taxon>
        <taxon>Vertebrata</taxon>
        <taxon>Euteleostomi</taxon>
        <taxon>Actinopterygii</taxon>
        <taxon>Neopterygii</taxon>
        <taxon>Teleostei</taxon>
        <taxon>Neoteleostei</taxon>
        <taxon>Acanthomorphata</taxon>
        <taxon>Eupercaria</taxon>
        <taxon>Perciformes</taxon>
        <taxon>Cottioidei</taxon>
        <taxon>Cottales</taxon>
        <taxon>Liparidae</taxon>
        <taxon>Liparis</taxon>
    </lineage>
</organism>
<sequence length="110" mass="12625">MRKEDVQKRVQADVGGREPQNKFMDYYNPHLITDVNVKCFVECVRNTHQVEGHKAHKKHQKDHEDSELGLRLSAAVVAPRVSEGLHDFQRDTDVAKPNHDADHPEQNLHG</sequence>
<dbReference type="AlphaFoldDB" id="A0A4Z2IRD4"/>
<feature type="region of interest" description="Disordered" evidence="1">
    <location>
        <begin position="1"/>
        <end position="23"/>
    </location>
</feature>
<protein>
    <submittedName>
        <fullName evidence="2">Uncharacterized protein</fullName>
    </submittedName>
</protein>
<feature type="compositionally biased region" description="Basic and acidic residues" evidence="1">
    <location>
        <begin position="1"/>
        <end position="20"/>
    </location>
</feature>
<accession>A0A4Z2IRD4</accession>